<reference evidence="2" key="1">
    <citation type="submission" date="2020-02" db="EMBL/GenBank/DDBJ databases">
        <authorList>
            <person name="Meier V. D."/>
        </authorList>
    </citation>
    <scope>NUCLEOTIDE SEQUENCE</scope>
    <source>
        <strain evidence="2">AVDCRST_MAG70</strain>
    </source>
</reference>
<dbReference type="EMBL" id="CADCWH010000178">
    <property type="protein sequence ID" value="CAA9553834.1"/>
    <property type="molecule type" value="Genomic_DNA"/>
</dbReference>
<organism evidence="2">
    <name type="scientific">uncultured Thermomicrobiales bacterium</name>
    <dbReference type="NCBI Taxonomy" id="1645740"/>
    <lineage>
        <taxon>Bacteria</taxon>
        <taxon>Pseudomonadati</taxon>
        <taxon>Thermomicrobiota</taxon>
        <taxon>Thermomicrobia</taxon>
        <taxon>Thermomicrobiales</taxon>
        <taxon>environmental samples</taxon>
    </lineage>
</organism>
<proteinExistence type="predicted"/>
<dbReference type="AlphaFoldDB" id="A0A6J4ULD5"/>
<gene>
    <name evidence="2" type="ORF">AVDCRST_MAG70-1136</name>
</gene>
<evidence type="ECO:0000313" key="2">
    <source>
        <dbReference type="EMBL" id="CAA9553834.1"/>
    </source>
</evidence>
<sequence length="114" mass="12053">MTAPQPTDQIARPLEIDPIAPGRALPFAARVQGILIVLLLVGFVLIGQGFSKTLYQIGLPLLVATAFLQIAFGNIPPRANAASALKLLALTFAIIAVLFVVSIRLAPTLIELGR</sequence>
<feature type="transmembrane region" description="Helical" evidence="1">
    <location>
        <begin position="53"/>
        <end position="72"/>
    </location>
</feature>
<name>A0A6J4ULD5_9BACT</name>
<feature type="transmembrane region" description="Helical" evidence="1">
    <location>
        <begin position="84"/>
        <end position="106"/>
    </location>
</feature>
<keyword evidence="1" id="KW-0812">Transmembrane</keyword>
<feature type="transmembrane region" description="Helical" evidence="1">
    <location>
        <begin position="27"/>
        <end position="46"/>
    </location>
</feature>
<protein>
    <submittedName>
        <fullName evidence="2">Uncharacterized protein</fullName>
    </submittedName>
</protein>
<keyword evidence="1" id="KW-1133">Transmembrane helix</keyword>
<accession>A0A6J4ULD5</accession>
<keyword evidence="1" id="KW-0472">Membrane</keyword>
<evidence type="ECO:0000256" key="1">
    <source>
        <dbReference type="SAM" id="Phobius"/>
    </source>
</evidence>